<dbReference type="AlphaFoldDB" id="G0VK93"/>
<evidence type="ECO:0000256" key="1">
    <source>
        <dbReference type="SAM" id="MobiDB-lite"/>
    </source>
</evidence>
<dbReference type="KEGG" id="ncs:NCAS_0I02590"/>
<gene>
    <name evidence="2" type="primary">NCAS0I02590</name>
    <name evidence="2" type="ordered locus">NCAS_0I02590</name>
</gene>
<evidence type="ECO:0000313" key="3">
    <source>
        <dbReference type="Proteomes" id="UP000001640"/>
    </source>
</evidence>
<feature type="region of interest" description="Disordered" evidence="1">
    <location>
        <begin position="343"/>
        <end position="365"/>
    </location>
</feature>
<dbReference type="InParanoid" id="G0VK93"/>
<name>G0VK93_NAUCA</name>
<dbReference type="Proteomes" id="UP000001640">
    <property type="component" value="Chromosome 9"/>
</dbReference>
<proteinExistence type="predicted"/>
<dbReference type="EMBL" id="HE576760">
    <property type="protein sequence ID" value="CCC71927.1"/>
    <property type="molecule type" value="Genomic_DNA"/>
</dbReference>
<reference evidence="2 3" key="1">
    <citation type="journal article" date="2011" name="Proc. Natl. Acad. Sci. U.S.A.">
        <title>Evolutionary erosion of yeast sex chromosomes by mating-type switching accidents.</title>
        <authorList>
            <person name="Gordon J.L."/>
            <person name="Armisen D."/>
            <person name="Proux-Wera E."/>
            <person name="Oheigeartaigh S.S."/>
            <person name="Byrne K.P."/>
            <person name="Wolfe K.H."/>
        </authorList>
    </citation>
    <scope>NUCLEOTIDE SEQUENCE [LARGE SCALE GENOMIC DNA]</scope>
    <source>
        <strain evidence="3">ATCC 76901 / BCRC 22586 / CBS 4309 / NBRC 1992 / NRRL Y-12630</strain>
    </source>
</reference>
<evidence type="ECO:0000313" key="2">
    <source>
        <dbReference type="EMBL" id="CCC71927.1"/>
    </source>
</evidence>
<protein>
    <submittedName>
        <fullName evidence="2">Uncharacterized protein</fullName>
    </submittedName>
</protein>
<feature type="compositionally biased region" description="Polar residues" evidence="1">
    <location>
        <begin position="343"/>
        <end position="359"/>
    </location>
</feature>
<dbReference type="GeneID" id="96905614"/>
<organism evidence="2 3">
    <name type="scientific">Naumovozyma castellii</name>
    <name type="common">Yeast</name>
    <name type="synonym">Saccharomyces castellii</name>
    <dbReference type="NCBI Taxonomy" id="27288"/>
    <lineage>
        <taxon>Eukaryota</taxon>
        <taxon>Fungi</taxon>
        <taxon>Dikarya</taxon>
        <taxon>Ascomycota</taxon>
        <taxon>Saccharomycotina</taxon>
        <taxon>Saccharomycetes</taxon>
        <taxon>Saccharomycetales</taxon>
        <taxon>Saccharomycetaceae</taxon>
        <taxon>Naumovozyma</taxon>
    </lineage>
</organism>
<dbReference type="RefSeq" id="XP_003678269.1">
    <property type="nucleotide sequence ID" value="XM_003678221.1"/>
</dbReference>
<reference key="2">
    <citation type="submission" date="2011-08" db="EMBL/GenBank/DDBJ databases">
        <title>Genome sequence of Naumovozyma castellii.</title>
        <authorList>
            <person name="Gordon J.L."/>
            <person name="Armisen D."/>
            <person name="Proux-Wera E."/>
            <person name="OhEigeartaigh S.S."/>
            <person name="Byrne K.P."/>
            <person name="Wolfe K.H."/>
        </authorList>
    </citation>
    <scope>NUCLEOTIDE SEQUENCE</scope>
    <source>
        <strain>Type strain:CBS 4309</strain>
    </source>
</reference>
<sequence length="365" mass="42413">MVSLPTDQNHPRAWDLDNRTDIIRYATKECERRCICSKEEQAKRRRACQTFNLSWRFEDYYDTIIVKNETLCSIYNAFARYPRRYETGQGANWAKEENYEVKEVLIISGPYSADTLYFSRFTKIPDSDMDSILEEHGGVDAIKAIIAREIRDHKPNHHPKQVHSILDRGEVYEYDTISSHLIVECIPPAFVLTSCSSWELGSLSSLIFEVHETLKKDDNRVDCYTLQYALRNLGVKCESHLEIKRYVWRAKKNLYHLVSKASYPEGLALCYSTRLRIFFENISASMAFELLPCGEILHVEPDLKEEIRPEMFHYAGYEESYVYNKLLDFDSDNDSVFSISGHSGESLNLSSKTSSVQSTLRKRRD</sequence>
<accession>G0VK93</accession>
<keyword evidence="3" id="KW-1185">Reference proteome</keyword>
<dbReference type="HOGENOM" id="CLU_758853_0_0_1"/>